<evidence type="ECO:0008006" key="3">
    <source>
        <dbReference type="Google" id="ProtNLM"/>
    </source>
</evidence>
<accession>A0A7X5XZW3</accession>
<dbReference type="RefSeq" id="WP_125977754.1">
    <property type="nucleotide sequence ID" value="NZ_BAAADY010000002.1"/>
</dbReference>
<dbReference type="AlphaFoldDB" id="A0A7X5XZW3"/>
<evidence type="ECO:0000313" key="2">
    <source>
        <dbReference type="Proteomes" id="UP000531251"/>
    </source>
</evidence>
<reference evidence="1 2" key="1">
    <citation type="submission" date="2020-03" db="EMBL/GenBank/DDBJ databases">
        <title>Genomic Encyclopedia of Type Strains, Phase IV (KMG-IV): sequencing the most valuable type-strain genomes for metagenomic binning, comparative biology and taxonomic classification.</title>
        <authorList>
            <person name="Goeker M."/>
        </authorList>
    </citation>
    <scope>NUCLEOTIDE SEQUENCE [LARGE SCALE GENOMIC DNA]</scope>
    <source>
        <strain evidence="1 2">DSM 7225</strain>
    </source>
</reference>
<comment type="caution">
    <text evidence="1">The sequence shown here is derived from an EMBL/GenBank/DDBJ whole genome shotgun (WGS) entry which is preliminary data.</text>
</comment>
<dbReference type="Proteomes" id="UP000531251">
    <property type="component" value="Unassembled WGS sequence"/>
</dbReference>
<evidence type="ECO:0000313" key="1">
    <source>
        <dbReference type="EMBL" id="NJB96891.1"/>
    </source>
</evidence>
<gene>
    <name evidence="1" type="ORF">GGR89_001197</name>
</gene>
<keyword evidence="2" id="KW-1185">Reference proteome</keyword>
<protein>
    <recommendedName>
        <fullName evidence="3">STAS/SEC14 domain-containing protein</fullName>
    </recommendedName>
</protein>
<name>A0A7X5XZW3_9SPHN</name>
<sequence length="116" mass="13372">MYTIRFQPERSLLDIAWHRIFLPDQVPDYARQSLQQFLAQGLRPGYLLRMDMRESAVQPCDTLDSFARSFRDFPKASRIAVMTQPYLRAFANADAGLNWLLDAPASTPQADQRHSI</sequence>
<proteinExistence type="predicted"/>
<organism evidence="1 2">
    <name type="scientific">Sphingomonas trueperi</name>
    <dbReference type="NCBI Taxonomy" id="53317"/>
    <lineage>
        <taxon>Bacteria</taxon>
        <taxon>Pseudomonadati</taxon>
        <taxon>Pseudomonadota</taxon>
        <taxon>Alphaproteobacteria</taxon>
        <taxon>Sphingomonadales</taxon>
        <taxon>Sphingomonadaceae</taxon>
        <taxon>Sphingomonas</taxon>
    </lineage>
</organism>
<dbReference type="EMBL" id="JAATJB010000003">
    <property type="protein sequence ID" value="NJB96891.1"/>
    <property type="molecule type" value="Genomic_DNA"/>
</dbReference>